<dbReference type="AlphaFoldDB" id="A0AA40G991"/>
<dbReference type="Proteomes" id="UP001177670">
    <property type="component" value="Unassembled WGS sequence"/>
</dbReference>
<gene>
    <name evidence="2" type="ORF">K0M31_011182</name>
</gene>
<evidence type="ECO:0000256" key="1">
    <source>
        <dbReference type="SAM" id="MobiDB-lite"/>
    </source>
</evidence>
<dbReference type="EMBL" id="JAHYIQ010000003">
    <property type="protein sequence ID" value="KAK1133367.1"/>
    <property type="molecule type" value="Genomic_DNA"/>
</dbReference>
<protein>
    <submittedName>
        <fullName evidence="2">Uncharacterized protein</fullName>
    </submittedName>
</protein>
<name>A0AA40G991_9HYME</name>
<organism evidence="2 3">
    <name type="scientific">Melipona bicolor</name>
    <dbReference type="NCBI Taxonomy" id="60889"/>
    <lineage>
        <taxon>Eukaryota</taxon>
        <taxon>Metazoa</taxon>
        <taxon>Ecdysozoa</taxon>
        <taxon>Arthropoda</taxon>
        <taxon>Hexapoda</taxon>
        <taxon>Insecta</taxon>
        <taxon>Pterygota</taxon>
        <taxon>Neoptera</taxon>
        <taxon>Endopterygota</taxon>
        <taxon>Hymenoptera</taxon>
        <taxon>Apocrita</taxon>
        <taxon>Aculeata</taxon>
        <taxon>Apoidea</taxon>
        <taxon>Anthophila</taxon>
        <taxon>Apidae</taxon>
        <taxon>Melipona</taxon>
    </lineage>
</organism>
<feature type="compositionally biased region" description="Basic residues" evidence="1">
    <location>
        <begin position="35"/>
        <end position="54"/>
    </location>
</feature>
<keyword evidence="3" id="KW-1185">Reference proteome</keyword>
<proteinExistence type="predicted"/>
<evidence type="ECO:0000313" key="3">
    <source>
        <dbReference type="Proteomes" id="UP001177670"/>
    </source>
</evidence>
<sequence>MEVCYFGAPRYGHHGGIQGSKLTTIALHTRSSHGSTHRKGWHHPGPVHRSSRRISKASCGRRVHSTSGRRRTRTKLTFGFERNIIVQERCHATIPTVWVQARTGKICWFLSTLSRLASPETLGHKTGLCSKQTRPSTVD</sequence>
<reference evidence="2" key="1">
    <citation type="submission" date="2021-10" db="EMBL/GenBank/DDBJ databases">
        <title>Melipona bicolor Genome sequencing and assembly.</title>
        <authorList>
            <person name="Araujo N.S."/>
            <person name="Arias M.C."/>
        </authorList>
    </citation>
    <scope>NUCLEOTIDE SEQUENCE</scope>
    <source>
        <strain evidence="2">USP_2M_L1-L4_2017</strain>
        <tissue evidence="2">Whole body</tissue>
    </source>
</reference>
<comment type="caution">
    <text evidence="2">The sequence shown here is derived from an EMBL/GenBank/DDBJ whole genome shotgun (WGS) entry which is preliminary data.</text>
</comment>
<feature type="region of interest" description="Disordered" evidence="1">
    <location>
        <begin position="31"/>
        <end position="54"/>
    </location>
</feature>
<accession>A0AA40G991</accession>
<evidence type="ECO:0000313" key="2">
    <source>
        <dbReference type="EMBL" id="KAK1133367.1"/>
    </source>
</evidence>